<gene>
    <name evidence="2" type="ORF">RhiirA1_485527</name>
</gene>
<keyword evidence="1" id="KW-0812">Transmembrane</keyword>
<evidence type="ECO:0000313" key="3">
    <source>
        <dbReference type="Proteomes" id="UP000232688"/>
    </source>
</evidence>
<reference evidence="2 3" key="2">
    <citation type="submission" date="2017-10" db="EMBL/GenBank/DDBJ databases">
        <title>Genome analyses suggest a sexual origin of heterokaryosis in a supposedly ancient asexual fungus.</title>
        <authorList>
            <person name="Corradi N."/>
            <person name="Sedzielewska K."/>
            <person name="Noel J."/>
            <person name="Charron P."/>
            <person name="Farinelli L."/>
            <person name="Marton T."/>
            <person name="Kruger M."/>
            <person name="Pelin A."/>
            <person name="Brachmann A."/>
            <person name="Corradi N."/>
        </authorList>
    </citation>
    <scope>NUCLEOTIDE SEQUENCE [LARGE SCALE GENOMIC DNA]</scope>
    <source>
        <strain evidence="2 3">A1</strain>
    </source>
</reference>
<comment type="caution">
    <text evidence="2">The sequence shown here is derived from an EMBL/GenBank/DDBJ whole genome shotgun (WGS) entry which is preliminary data.</text>
</comment>
<organism evidence="2 3">
    <name type="scientific">Rhizophagus irregularis</name>
    <dbReference type="NCBI Taxonomy" id="588596"/>
    <lineage>
        <taxon>Eukaryota</taxon>
        <taxon>Fungi</taxon>
        <taxon>Fungi incertae sedis</taxon>
        <taxon>Mucoromycota</taxon>
        <taxon>Glomeromycotina</taxon>
        <taxon>Glomeromycetes</taxon>
        <taxon>Glomerales</taxon>
        <taxon>Glomeraceae</taxon>
        <taxon>Rhizophagus</taxon>
    </lineage>
</organism>
<proteinExistence type="predicted"/>
<evidence type="ECO:0000256" key="1">
    <source>
        <dbReference type="SAM" id="Phobius"/>
    </source>
</evidence>
<protein>
    <submittedName>
        <fullName evidence="2">Uncharacterized protein</fullName>
    </submittedName>
</protein>
<sequence>MPRRAGSFWIALGNIGFLGIFRRKIFRRRSKNFSTWMDIKVVTEDSVRNQLDCKEMR</sequence>
<reference evidence="2 3" key="1">
    <citation type="submission" date="2017-10" db="EMBL/GenBank/DDBJ databases">
        <title>Extensive intraspecific genome diversity in a model arbuscular mycorrhizal fungus.</title>
        <authorList>
            <person name="Chen E.C.H."/>
            <person name="Morin E."/>
            <person name="Baudet D."/>
            <person name="Noel J."/>
            <person name="Ndikumana S."/>
            <person name="Charron P."/>
            <person name="St-Onge C."/>
            <person name="Giorgi J."/>
            <person name="Grigoriev I.V."/>
            <person name="Roux C."/>
            <person name="Martin F.M."/>
            <person name="Corradi N."/>
        </authorList>
    </citation>
    <scope>NUCLEOTIDE SEQUENCE [LARGE SCALE GENOMIC DNA]</scope>
    <source>
        <strain evidence="2 3">A1</strain>
    </source>
</reference>
<name>A0A2N0QI34_9GLOM</name>
<dbReference type="EMBL" id="LLXH01009215">
    <property type="protein sequence ID" value="PKC50717.1"/>
    <property type="molecule type" value="Genomic_DNA"/>
</dbReference>
<dbReference type="AlphaFoldDB" id="A0A2N0QI34"/>
<evidence type="ECO:0000313" key="2">
    <source>
        <dbReference type="EMBL" id="PKC50717.1"/>
    </source>
</evidence>
<keyword evidence="1" id="KW-1133">Transmembrane helix</keyword>
<accession>A0A2N0QI34</accession>
<feature type="transmembrane region" description="Helical" evidence="1">
    <location>
        <begin position="6"/>
        <end position="21"/>
    </location>
</feature>
<dbReference type="Proteomes" id="UP000232688">
    <property type="component" value="Unassembled WGS sequence"/>
</dbReference>
<dbReference type="VEuPathDB" id="FungiDB:RhiirA1_485527"/>
<keyword evidence="1" id="KW-0472">Membrane</keyword>